<keyword evidence="1" id="KW-0732">Signal</keyword>
<dbReference type="AlphaFoldDB" id="A0A7E6EH64"/>
<proteinExistence type="predicted"/>
<dbReference type="RefSeq" id="XP_036354594.1">
    <property type="nucleotide sequence ID" value="XM_036498701.1"/>
</dbReference>
<gene>
    <name evidence="3" type="primary">LOC118761055</name>
</gene>
<organism evidence="2 3">
    <name type="scientific">Octopus sinensis</name>
    <name type="common">East Asian common octopus</name>
    <dbReference type="NCBI Taxonomy" id="2607531"/>
    <lineage>
        <taxon>Eukaryota</taxon>
        <taxon>Metazoa</taxon>
        <taxon>Spiralia</taxon>
        <taxon>Lophotrochozoa</taxon>
        <taxon>Mollusca</taxon>
        <taxon>Cephalopoda</taxon>
        <taxon>Coleoidea</taxon>
        <taxon>Octopodiformes</taxon>
        <taxon>Octopoda</taxon>
        <taxon>Incirrata</taxon>
        <taxon>Octopodidae</taxon>
        <taxon>Octopus</taxon>
    </lineage>
</organism>
<sequence length="249" mass="28661">MNLKGMETSMQFSLILISLPALSLVFFATPRTGASELTKVIFGELTASKCLLSRIKTIENTSSAEDCTLRCICYDPCEYVSYCNGSCYMHRSLYDKEIKDYDCNCSSYILLSGNGTGTSWQKVFEMTKYSFKRSPIYLYWDKLPIEKVKFHLIKKDHERAFIFNGTGTNSTSWFQKDKVLINPQTEWVLRTLTFNENFSHPYFYIETTVLFRLEAKRESGSDETYDISLKGGSTVFDTFEALVISVLFY</sequence>
<feature type="signal peptide" evidence="1">
    <location>
        <begin position="1"/>
        <end position="34"/>
    </location>
</feature>
<protein>
    <submittedName>
        <fullName evidence="3">Uncharacterized protein LOC118761055</fullName>
    </submittedName>
</protein>
<evidence type="ECO:0000313" key="2">
    <source>
        <dbReference type="Proteomes" id="UP000515154"/>
    </source>
</evidence>
<reference evidence="3" key="1">
    <citation type="submission" date="2025-08" db="UniProtKB">
        <authorList>
            <consortium name="RefSeq"/>
        </authorList>
    </citation>
    <scope>IDENTIFICATION</scope>
</reference>
<keyword evidence="2" id="KW-1185">Reference proteome</keyword>
<feature type="chain" id="PRO_5028968824" evidence="1">
    <location>
        <begin position="35"/>
        <end position="249"/>
    </location>
</feature>
<dbReference type="KEGG" id="osn:118761055"/>
<name>A0A7E6EH64_9MOLL</name>
<evidence type="ECO:0000256" key="1">
    <source>
        <dbReference type="SAM" id="SignalP"/>
    </source>
</evidence>
<accession>A0A7E6EH64</accession>
<evidence type="ECO:0000313" key="3">
    <source>
        <dbReference type="RefSeq" id="XP_036354594.1"/>
    </source>
</evidence>
<dbReference type="Proteomes" id="UP000515154">
    <property type="component" value="Unplaced"/>
</dbReference>